<name>A0ACC1PZD0_9APHY</name>
<evidence type="ECO:0000313" key="1">
    <source>
        <dbReference type="EMBL" id="KAJ3006465.1"/>
    </source>
</evidence>
<proteinExistence type="predicted"/>
<protein>
    <submittedName>
        <fullName evidence="1">Uncharacterized protein</fullName>
    </submittedName>
</protein>
<accession>A0ACC1PZD0</accession>
<keyword evidence="2" id="KW-1185">Reference proteome</keyword>
<dbReference type="Proteomes" id="UP001144978">
    <property type="component" value="Unassembled WGS sequence"/>
</dbReference>
<comment type="caution">
    <text evidence="1">The sequence shown here is derived from an EMBL/GenBank/DDBJ whole genome shotgun (WGS) entry which is preliminary data.</text>
</comment>
<dbReference type="EMBL" id="JANSHE010000856">
    <property type="protein sequence ID" value="KAJ3006465.1"/>
    <property type="molecule type" value="Genomic_DNA"/>
</dbReference>
<reference evidence="1" key="1">
    <citation type="submission" date="2022-08" db="EMBL/GenBank/DDBJ databases">
        <title>Genome Sequence of Pycnoporus sanguineus.</title>
        <authorList>
            <person name="Buettner E."/>
        </authorList>
    </citation>
    <scope>NUCLEOTIDE SEQUENCE</scope>
    <source>
        <strain evidence="1">CG-C14</strain>
    </source>
</reference>
<gene>
    <name evidence="1" type="ORF">NUW54_g3927</name>
</gene>
<evidence type="ECO:0000313" key="2">
    <source>
        <dbReference type="Proteomes" id="UP001144978"/>
    </source>
</evidence>
<organism evidence="1 2">
    <name type="scientific">Trametes sanguinea</name>
    <dbReference type="NCBI Taxonomy" id="158606"/>
    <lineage>
        <taxon>Eukaryota</taxon>
        <taxon>Fungi</taxon>
        <taxon>Dikarya</taxon>
        <taxon>Basidiomycota</taxon>
        <taxon>Agaricomycotina</taxon>
        <taxon>Agaricomycetes</taxon>
        <taxon>Polyporales</taxon>
        <taxon>Polyporaceae</taxon>
        <taxon>Trametes</taxon>
    </lineage>
</organism>
<sequence length="261" mass="28572">MSAHGAATSSDTPERMHYTCTTVGWPRADNVKFTSTPPPLRLSSSTTSPPPAACALSIWAGVPELSFSSSTAEPEHLPVRVVGTFATVYDDLRKRRSEEASPDCLTDPDSQLSAVLPRSPVSIHAFLYMRSNAHVVVEAGAGKDLLDALLELTVRGRKRHVKLIPLAASSPASEQLNNTSVRYEYVLARPLRCRRRRSIQSTPTDVPPSGRPRGWTGARRGERAALKVCAKLVPGELRLPSLRRRCELLPSPTSRYARSRL</sequence>